<sequence length="421" mass="47357">MQQFLNIITSQSIYGAVFATLVFVGVGFACSKIGLISSEMNMKLSLTTINYFLPVLCFGAFMKNAEFSNISTILKVLITAFGFYILFAIYAKLVINYWPKLISNRIQKKAILAWEKANKPGEYSAYKQAYIRSYQERLLAIEMIIAYGSLQYFAFPLIKSLSETGVGQSPIFEEFAIALLQIWNIPFLIGVSTHMRMTYAGIKVNRKELKSLGKALLHPMLITLYISLICYLLQFAFRTQFIDPNATLDKSLNISNYGYYQYVYNPEIHKSIPQEYLHHFWAAFPKQLPMFGMTIAMGVSIVSPIAWINIGASLHRSNVKSGIKSLSVWMSVIRKLIIAPLVMLFVISIPMVYTKFINVSTGVLFVLLMACPPATACVTYSLASNHKEIDYTAQVSSLATLCCLFTIPLWVVGSFCILTIL</sequence>
<dbReference type="PANTHER" id="PTHR36838">
    <property type="entry name" value="AUXIN EFFLUX CARRIER FAMILY PROTEIN"/>
    <property type="match status" value="1"/>
</dbReference>
<feature type="transmembrane region" description="Helical" evidence="2">
    <location>
        <begin position="290"/>
        <end position="312"/>
    </location>
</feature>
<feature type="transmembrane region" description="Helical" evidence="2">
    <location>
        <begin position="216"/>
        <end position="237"/>
    </location>
</feature>
<evidence type="ECO:0000256" key="1">
    <source>
        <dbReference type="ARBA" id="ARBA00022448"/>
    </source>
</evidence>
<proteinExistence type="predicted"/>
<dbReference type="KEGG" id="mmir:HLA87_02195"/>
<feature type="transmembrane region" description="Helical" evidence="2">
    <location>
        <begin position="175"/>
        <end position="195"/>
    </location>
</feature>
<feature type="transmembrane region" description="Helical" evidence="2">
    <location>
        <begin position="42"/>
        <end position="61"/>
    </location>
</feature>
<keyword evidence="1" id="KW-0813">Transport</keyword>
<organism evidence="3 4">
    <name type="scientific">Mycoplasma miroungigenitalium</name>
    <dbReference type="NCBI Taxonomy" id="754515"/>
    <lineage>
        <taxon>Bacteria</taxon>
        <taxon>Bacillati</taxon>
        <taxon>Mycoplasmatota</taxon>
        <taxon>Mollicutes</taxon>
        <taxon>Mycoplasmataceae</taxon>
        <taxon>Mycoplasma</taxon>
    </lineage>
</organism>
<reference evidence="3 4" key="1">
    <citation type="submission" date="2020-05" db="EMBL/GenBank/DDBJ databases">
        <title>Novel Mycoplasma species detected in Mirounga angustirostris (northern elephant seal) from the USA.</title>
        <authorList>
            <person name="Volokhov D.V."/>
        </authorList>
    </citation>
    <scope>NUCLEOTIDE SEQUENCE [LARGE SCALE GENOMIC DNA]</scope>
    <source>
        <strain evidence="3 4">Mirounga ES2806-GEN</strain>
    </source>
</reference>
<feature type="transmembrane region" description="Helical" evidence="2">
    <location>
        <begin position="73"/>
        <end position="95"/>
    </location>
</feature>
<dbReference type="PANTHER" id="PTHR36838:SF3">
    <property type="entry name" value="TRANSPORTER AUXIN EFFLUX CARRIER EC FAMILY"/>
    <property type="match status" value="1"/>
</dbReference>
<name>A0A6M4JET9_9MOLU</name>
<evidence type="ECO:0000313" key="4">
    <source>
        <dbReference type="Proteomes" id="UP000500686"/>
    </source>
</evidence>
<keyword evidence="4" id="KW-1185">Reference proteome</keyword>
<dbReference type="RefSeq" id="WP_171111498.1">
    <property type="nucleotide sequence ID" value="NZ_CP053096.1"/>
</dbReference>
<gene>
    <name evidence="3" type="ORF">HLA87_02195</name>
</gene>
<protein>
    <recommendedName>
        <fullName evidence="5">Membrane transport protein</fullName>
    </recommendedName>
</protein>
<dbReference type="Proteomes" id="UP000500686">
    <property type="component" value="Chromosome"/>
</dbReference>
<keyword evidence="2" id="KW-1133">Transmembrane helix</keyword>
<feature type="transmembrane region" description="Helical" evidence="2">
    <location>
        <begin position="138"/>
        <end position="155"/>
    </location>
</feature>
<evidence type="ECO:0008006" key="5">
    <source>
        <dbReference type="Google" id="ProtNLM"/>
    </source>
</evidence>
<feature type="transmembrane region" description="Helical" evidence="2">
    <location>
        <begin position="12"/>
        <end position="30"/>
    </location>
</feature>
<keyword evidence="2" id="KW-0472">Membrane</keyword>
<feature type="transmembrane region" description="Helical" evidence="2">
    <location>
        <begin position="395"/>
        <end position="420"/>
    </location>
</feature>
<evidence type="ECO:0000313" key="3">
    <source>
        <dbReference type="EMBL" id="QJR43592.1"/>
    </source>
</evidence>
<feature type="transmembrane region" description="Helical" evidence="2">
    <location>
        <begin position="359"/>
        <end position="383"/>
    </location>
</feature>
<dbReference type="EMBL" id="CP053096">
    <property type="protein sequence ID" value="QJR43592.1"/>
    <property type="molecule type" value="Genomic_DNA"/>
</dbReference>
<dbReference type="AlphaFoldDB" id="A0A6M4JET9"/>
<evidence type="ECO:0000256" key="2">
    <source>
        <dbReference type="SAM" id="Phobius"/>
    </source>
</evidence>
<feature type="transmembrane region" description="Helical" evidence="2">
    <location>
        <begin position="332"/>
        <end position="353"/>
    </location>
</feature>
<keyword evidence="2" id="KW-0812">Transmembrane</keyword>
<accession>A0A6M4JET9</accession>